<proteinExistence type="predicted"/>
<dbReference type="KEGG" id="marh:Mia14_0937"/>
<dbReference type="EMBL" id="CP019964">
    <property type="protein sequence ID" value="ASI14210.1"/>
    <property type="molecule type" value="Genomic_DNA"/>
</dbReference>
<evidence type="ECO:0000313" key="2">
    <source>
        <dbReference type="Proteomes" id="UP000197679"/>
    </source>
</evidence>
<evidence type="ECO:0000313" key="1">
    <source>
        <dbReference type="EMBL" id="ASI14210.1"/>
    </source>
</evidence>
<reference evidence="1 2" key="1">
    <citation type="journal article" date="2017" name="Nat. Commun.">
        <title>'ARMAN' archaea depend on association with euryarchaeal host in culture and in situ.</title>
        <authorList>
            <person name="Golyshina O."/>
            <person name="Toshchakov S."/>
            <person name="Makarova K."/>
            <person name="Gavrilov S."/>
            <person name="Korzhenkov A."/>
            <person name="La Cono V."/>
            <person name="Arcadi E."/>
            <person name="Nechitaylo T."/>
            <person name="Ferrer M."/>
            <person name="Kublanov I."/>
            <person name="Wolf Y."/>
            <person name="Yakimov M."/>
            <person name="Golyshin P."/>
            <person name="Slesarev A."/>
            <person name="Kozyavkin S."/>
        </authorList>
    </citation>
    <scope>NUCLEOTIDE SEQUENCE [LARGE SCALE GENOMIC DNA]</scope>
    <source>
        <strain evidence="1 2">Mia14</strain>
    </source>
</reference>
<dbReference type="Proteomes" id="UP000197679">
    <property type="component" value="Chromosome"/>
</dbReference>
<organism evidence="1 2">
    <name type="scientific">Candidatus Mancarchaeum acidiphilum</name>
    <dbReference type="NCBI Taxonomy" id="1920749"/>
    <lineage>
        <taxon>Archaea</taxon>
        <taxon>Candidatus Micrarchaeota</taxon>
        <taxon>Candidatus Mancarchaeum</taxon>
    </lineage>
</organism>
<accession>A0A218NP06</accession>
<dbReference type="AlphaFoldDB" id="A0A218NP06"/>
<dbReference type="GO" id="GO:0005840">
    <property type="term" value="C:ribosome"/>
    <property type="evidence" value="ECO:0007669"/>
    <property type="project" value="UniProtKB-KW"/>
</dbReference>
<protein>
    <submittedName>
        <fullName evidence="1">50S ribosomal protein L18ae</fullName>
    </submittedName>
</protein>
<dbReference type="RefSeq" id="WP_088820505.1">
    <property type="nucleotide sequence ID" value="NZ_CP019964.1"/>
</dbReference>
<name>A0A218NP06_9ARCH</name>
<dbReference type="Gene3D" id="3.10.20.10">
    <property type="match status" value="1"/>
</dbReference>
<sequence>MMYNVKGRIRKGKDSVGFDINVEGKSEKHAKDVAMVSLCSKQGLHKGQIVIDAAKPMKDAKEN</sequence>
<keyword evidence="2" id="KW-1185">Reference proteome</keyword>
<dbReference type="GeneID" id="33314474"/>
<keyword evidence="1" id="KW-0689">Ribosomal protein</keyword>
<keyword evidence="1" id="KW-0687">Ribonucleoprotein</keyword>
<gene>
    <name evidence="1" type="ORF">Mia14_0937</name>
</gene>